<feature type="transmembrane region" description="Helical" evidence="16">
    <location>
        <begin position="139"/>
        <end position="157"/>
    </location>
</feature>
<dbReference type="GO" id="GO:0009252">
    <property type="term" value="P:peptidoglycan biosynthetic process"/>
    <property type="evidence" value="ECO:0007669"/>
    <property type="project" value="UniProtKB-KW"/>
</dbReference>
<evidence type="ECO:0000256" key="6">
    <source>
        <dbReference type="ARBA" id="ARBA00022984"/>
    </source>
</evidence>
<dbReference type="PANTHER" id="PTHR30474:SF2">
    <property type="entry name" value="PEPTIDOGLYCAN GLYCOSYLTRANSFERASE FTSW-RELATED"/>
    <property type="match status" value="1"/>
</dbReference>
<evidence type="ECO:0000256" key="11">
    <source>
        <dbReference type="ARBA" id="ARBA00038053"/>
    </source>
</evidence>
<comment type="subcellular location">
    <subcellularLocation>
        <location evidence="1">Membrane</location>
        <topology evidence="1">Multi-pass membrane protein</topology>
    </subcellularLocation>
</comment>
<keyword evidence="2" id="KW-0328">Glycosyltransferase</keyword>
<feature type="transmembrane region" description="Helical" evidence="16">
    <location>
        <begin position="18"/>
        <end position="36"/>
    </location>
</feature>
<dbReference type="PROSITE" id="PS00428">
    <property type="entry name" value="FTSW_RODA_SPOVE"/>
    <property type="match status" value="1"/>
</dbReference>
<dbReference type="GO" id="GO:0005886">
    <property type="term" value="C:plasma membrane"/>
    <property type="evidence" value="ECO:0007669"/>
    <property type="project" value="TreeGrafter"/>
</dbReference>
<feature type="transmembrane region" description="Helical" evidence="16">
    <location>
        <begin position="48"/>
        <end position="66"/>
    </location>
</feature>
<keyword evidence="18" id="KW-1185">Reference proteome</keyword>
<keyword evidence="5" id="KW-0133">Cell shape</keyword>
<evidence type="ECO:0000256" key="16">
    <source>
        <dbReference type="SAM" id="Phobius"/>
    </source>
</evidence>
<dbReference type="GO" id="GO:0008955">
    <property type="term" value="F:peptidoglycan glycosyltransferase activity"/>
    <property type="evidence" value="ECO:0007669"/>
    <property type="project" value="UniProtKB-EC"/>
</dbReference>
<evidence type="ECO:0000256" key="4">
    <source>
        <dbReference type="ARBA" id="ARBA00022692"/>
    </source>
</evidence>
<keyword evidence="3 17" id="KW-0808">Transferase</keyword>
<evidence type="ECO:0000256" key="1">
    <source>
        <dbReference type="ARBA" id="ARBA00004141"/>
    </source>
</evidence>
<evidence type="ECO:0000256" key="13">
    <source>
        <dbReference type="ARBA" id="ARBA00041418"/>
    </source>
</evidence>
<proteinExistence type="inferred from homology"/>
<feature type="transmembrane region" description="Helical" evidence="16">
    <location>
        <begin position="324"/>
        <end position="349"/>
    </location>
</feature>
<evidence type="ECO:0000256" key="2">
    <source>
        <dbReference type="ARBA" id="ARBA00022676"/>
    </source>
</evidence>
<protein>
    <recommendedName>
        <fullName evidence="12">Probable peptidoglycan glycosyltransferase FtsW</fullName>
        <ecNumber evidence="14">2.4.99.28</ecNumber>
    </recommendedName>
    <alternativeName>
        <fullName evidence="13">Cell division protein FtsW</fullName>
    </alternativeName>
    <alternativeName>
        <fullName evidence="10">Cell wall polymerase</fullName>
    </alternativeName>
    <alternativeName>
        <fullName evidence="9">Peptidoglycan polymerase</fullName>
    </alternativeName>
</protein>
<evidence type="ECO:0000256" key="10">
    <source>
        <dbReference type="ARBA" id="ARBA00033270"/>
    </source>
</evidence>
<feature type="transmembrane region" description="Helical" evidence="16">
    <location>
        <begin position="355"/>
        <end position="378"/>
    </location>
</feature>
<evidence type="ECO:0000256" key="12">
    <source>
        <dbReference type="ARBA" id="ARBA00041185"/>
    </source>
</evidence>
<comment type="catalytic activity">
    <reaction evidence="15">
        <text>[GlcNAc-(1-&gt;4)-Mur2Ac(oyl-L-Ala-gamma-D-Glu-L-Lys-D-Ala-D-Ala)](n)-di-trans,octa-cis-undecaprenyl diphosphate + beta-D-GlcNAc-(1-&gt;4)-Mur2Ac(oyl-L-Ala-gamma-D-Glu-L-Lys-D-Ala-D-Ala)-di-trans,octa-cis-undecaprenyl diphosphate = [GlcNAc-(1-&gt;4)-Mur2Ac(oyl-L-Ala-gamma-D-Glu-L-Lys-D-Ala-D-Ala)](n+1)-di-trans,octa-cis-undecaprenyl diphosphate + di-trans,octa-cis-undecaprenyl diphosphate + H(+)</text>
        <dbReference type="Rhea" id="RHEA:23708"/>
        <dbReference type="Rhea" id="RHEA-COMP:9602"/>
        <dbReference type="Rhea" id="RHEA-COMP:9603"/>
        <dbReference type="ChEBI" id="CHEBI:15378"/>
        <dbReference type="ChEBI" id="CHEBI:58405"/>
        <dbReference type="ChEBI" id="CHEBI:60033"/>
        <dbReference type="ChEBI" id="CHEBI:78435"/>
        <dbReference type="EC" id="2.4.99.28"/>
    </reaction>
</comment>
<evidence type="ECO:0000313" key="17">
    <source>
        <dbReference type="EMBL" id="QDU33956.1"/>
    </source>
</evidence>
<name>A0A517YUR9_9BACT</name>
<keyword evidence="8 16" id="KW-0472">Membrane</keyword>
<feature type="transmembrane region" description="Helical" evidence="16">
    <location>
        <begin position="163"/>
        <end position="180"/>
    </location>
</feature>
<organism evidence="17 18">
    <name type="scientific">Poriferisphaera corsica</name>
    <dbReference type="NCBI Taxonomy" id="2528020"/>
    <lineage>
        <taxon>Bacteria</taxon>
        <taxon>Pseudomonadati</taxon>
        <taxon>Planctomycetota</taxon>
        <taxon>Phycisphaerae</taxon>
        <taxon>Phycisphaerales</taxon>
        <taxon>Phycisphaeraceae</taxon>
        <taxon>Poriferisphaera</taxon>
    </lineage>
</organism>
<dbReference type="OrthoDB" id="9812661at2"/>
<dbReference type="PANTHER" id="PTHR30474">
    <property type="entry name" value="CELL CYCLE PROTEIN"/>
    <property type="match status" value="1"/>
</dbReference>
<keyword evidence="6" id="KW-0573">Peptidoglycan synthesis</keyword>
<keyword evidence="4 16" id="KW-0812">Transmembrane</keyword>
<dbReference type="GO" id="GO:0051301">
    <property type="term" value="P:cell division"/>
    <property type="evidence" value="ECO:0007669"/>
    <property type="project" value="InterPro"/>
</dbReference>
<dbReference type="RefSeq" id="WP_145077419.1">
    <property type="nucleotide sequence ID" value="NZ_CP036425.1"/>
</dbReference>
<evidence type="ECO:0000256" key="9">
    <source>
        <dbReference type="ARBA" id="ARBA00032370"/>
    </source>
</evidence>
<evidence type="ECO:0000256" key="3">
    <source>
        <dbReference type="ARBA" id="ARBA00022679"/>
    </source>
</evidence>
<dbReference type="InterPro" id="IPR001182">
    <property type="entry name" value="FtsW/RodA"/>
</dbReference>
<dbReference type="GO" id="GO:0015648">
    <property type="term" value="F:lipid-linked peptidoglycan transporter activity"/>
    <property type="evidence" value="ECO:0007669"/>
    <property type="project" value="TreeGrafter"/>
</dbReference>
<accession>A0A517YUR9</accession>
<gene>
    <name evidence="17" type="primary">mrdB</name>
    <name evidence="17" type="ORF">KS4_20160</name>
</gene>
<sequence>MTDALFDNLRALFKPSPAWFTLFAAVLLTIFGSYAIDTVKPLYAWKQTHIWLPIAMITMLIVMVPHPRWMGLASYPLLVVSVLSLVYLLIPGVPLVRPINGARSWISLPGMGLQPAEFVKILYVLGLARYLRYRNSYRTFLGLFTPFLLMFVPLVLILKQPDLGTALLFAPTLFAMLVAAGAKLRHLFSLVALGVMAIVIVVAITLLAPENMQLLKPHQQVRIRSVFSLAQGDMTANKDDAFQQATGMRLIAQAGFFGNQKEESQTIIKYSRIPEPHNDMIFPVLVNRWGFCGIFAILGLYFVFISSALLVAARSKDPFVRLSCVGFAAMIFTQATVNIGMCLGLLPITGITLPFISYGGSSVLSLFIITGLIVNFAARPNAILARPSFEYDNADAIYQ</sequence>
<feature type="transmembrane region" description="Helical" evidence="16">
    <location>
        <begin position="288"/>
        <end position="312"/>
    </location>
</feature>
<evidence type="ECO:0000256" key="5">
    <source>
        <dbReference type="ARBA" id="ARBA00022960"/>
    </source>
</evidence>
<dbReference type="AlphaFoldDB" id="A0A517YUR9"/>
<dbReference type="EMBL" id="CP036425">
    <property type="protein sequence ID" value="QDU33956.1"/>
    <property type="molecule type" value="Genomic_DNA"/>
</dbReference>
<feature type="transmembrane region" description="Helical" evidence="16">
    <location>
        <begin position="72"/>
        <end position="90"/>
    </location>
</feature>
<keyword evidence="7 16" id="KW-1133">Transmembrane helix</keyword>
<evidence type="ECO:0000313" key="18">
    <source>
        <dbReference type="Proteomes" id="UP000317369"/>
    </source>
</evidence>
<reference evidence="17 18" key="1">
    <citation type="submission" date="2019-02" db="EMBL/GenBank/DDBJ databases">
        <title>Deep-cultivation of Planctomycetes and their phenomic and genomic characterization uncovers novel biology.</title>
        <authorList>
            <person name="Wiegand S."/>
            <person name="Jogler M."/>
            <person name="Boedeker C."/>
            <person name="Pinto D."/>
            <person name="Vollmers J."/>
            <person name="Rivas-Marin E."/>
            <person name="Kohn T."/>
            <person name="Peeters S.H."/>
            <person name="Heuer A."/>
            <person name="Rast P."/>
            <person name="Oberbeckmann S."/>
            <person name="Bunk B."/>
            <person name="Jeske O."/>
            <person name="Meyerdierks A."/>
            <person name="Storesund J.E."/>
            <person name="Kallscheuer N."/>
            <person name="Luecker S."/>
            <person name="Lage O.M."/>
            <person name="Pohl T."/>
            <person name="Merkel B.J."/>
            <person name="Hornburger P."/>
            <person name="Mueller R.-W."/>
            <person name="Bruemmer F."/>
            <person name="Labrenz M."/>
            <person name="Spormann A.M."/>
            <person name="Op den Camp H."/>
            <person name="Overmann J."/>
            <person name="Amann R."/>
            <person name="Jetten M.S.M."/>
            <person name="Mascher T."/>
            <person name="Medema M.H."/>
            <person name="Devos D.P."/>
            <person name="Kaster A.-K."/>
            <person name="Ovreas L."/>
            <person name="Rohde M."/>
            <person name="Galperin M.Y."/>
            <person name="Jogler C."/>
        </authorList>
    </citation>
    <scope>NUCLEOTIDE SEQUENCE [LARGE SCALE GENOMIC DNA]</scope>
    <source>
        <strain evidence="17 18">KS4</strain>
    </source>
</reference>
<dbReference type="InterPro" id="IPR018365">
    <property type="entry name" value="Cell_cycle_FtsW-rel_CS"/>
</dbReference>
<evidence type="ECO:0000256" key="14">
    <source>
        <dbReference type="ARBA" id="ARBA00044770"/>
    </source>
</evidence>
<dbReference type="Pfam" id="PF01098">
    <property type="entry name" value="FTSW_RODA_SPOVE"/>
    <property type="match status" value="1"/>
</dbReference>
<dbReference type="Proteomes" id="UP000317369">
    <property type="component" value="Chromosome"/>
</dbReference>
<dbReference type="EC" id="2.4.99.28" evidence="14"/>
<dbReference type="KEGG" id="pcor:KS4_20160"/>
<dbReference type="GO" id="GO:0032153">
    <property type="term" value="C:cell division site"/>
    <property type="evidence" value="ECO:0007669"/>
    <property type="project" value="TreeGrafter"/>
</dbReference>
<evidence type="ECO:0000256" key="15">
    <source>
        <dbReference type="ARBA" id="ARBA00049902"/>
    </source>
</evidence>
<evidence type="ECO:0000256" key="7">
    <source>
        <dbReference type="ARBA" id="ARBA00022989"/>
    </source>
</evidence>
<comment type="similarity">
    <text evidence="11">Belongs to the SEDS family. FtsW subfamily.</text>
</comment>
<evidence type="ECO:0000256" key="8">
    <source>
        <dbReference type="ARBA" id="ARBA00023136"/>
    </source>
</evidence>
<dbReference type="GO" id="GO:0008360">
    <property type="term" value="P:regulation of cell shape"/>
    <property type="evidence" value="ECO:0007669"/>
    <property type="project" value="UniProtKB-KW"/>
</dbReference>
<feature type="transmembrane region" description="Helical" evidence="16">
    <location>
        <begin position="187"/>
        <end position="208"/>
    </location>
</feature>